<name>A0A6J4QKT7_9PSEU</name>
<sequence length="101" mass="11023">MSSDQEWAELREVERWFLAEDPTFMQAFEARARELGRRSADGATRVTVGVATALGALLLLVGSPTGAVAVVVVTVLVGLLRWGTDDTVRRPPPDHPERARP</sequence>
<keyword evidence="1" id="KW-1133">Transmembrane helix</keyword>
<organism evidence="2">
    <name type="scientific">uncultured Pseudonocardia sp</name>
    <dbReference type="NCBI Taxonomy" id="211455"/>
    <lineage>
        <taxon>Bacteria</taxon>
        <taxon>Bacillati</taxon>
        <taxon>Actinomycetota</taxon>
        <taxon>Actinomycetes</taxon>
        <taxon>Pseudonocardiales</taxon>
        <taxon>Pseudonocardiaceae</taxon>
        <taxon>Pseudonocardia</taxon>
        <taxon>environmental samples</taxon>
    </lineage>
</organism>
<evidence type="ECO:0008006" key="3">
    <source>
        <dbReference type="Google" id="ProtNLM"/>
    </source>
</evidence>
<proteinExistence type="predicted"/>
<evidence type="ECO:0000256" key="1">
    <source>
        <dbReference type="SAM" id="Phobius"/>
    </source>
</evidence>
<keyword evidence="1" id="KW-0472">Membrane</keyword>
<dbReference type="InterPro" id="IPR021401">
    <property type="entry name" value="DUF3040"/>
</dbReference>
<gene>
    <name evidence="2" type="ORF">AVDCRST_MAG66-4575</name>
</gene>
<accession>A0A6J4QKT7</accession>
<protein>
    <recommendedName>
        <fullName evidence="3">DUF3040 domain-containing protein</fullName>
    </recommendedName>
</protein>
<dbReference type="EMBL" id="CADCUS010000620">
    <property type="protein sequence ID" value="CAA9447669.1"/>
    <property type="molecule type" value="Genomic_DNA"/>
</dbReference>
<keyword evidence="1" id="KW-0812">Transmembrane</keyword>
<dbReference type="AlphaFoldDB" id="A0A6J4QKT7"/>
<evidence type="ECO:0000313" key="2">
    <source>
        <dbReference type="EMBL" id="CAA9447669.1"/>
    </source>
</evidence>
<dbReference type="Pfam" id="PF11239">
    <property type="entry name" value="DUF3040"/>
    <property type="match status" value="1"/>
</dbReference>
<feature type="transmembrane region" description="Helical" evidence="1">
    <location>
        <begin position="54"/>
        <end position="80"/>
    </location>
</feature>
<reference evidence="2" key="1">
    <citation type="submission" date="2020-02" db="EMBL/GenBank/DDBJ databases">
        <authorList>
            <person name="Meier V. D."/>
        </authorList>
    </citation>
    <scope>NUCLEOTIDE SEQUENCE</scope>
    <source>
        <strain evidence="2">AVDCRST_MAG66</strain>
    </source>
</reference>